<dbReference type="InterPro" id="IPR050469">
    <property type="entry name" value="Diguanylate_Cyclase"/>
</dbReference>
<dbReference type="SMART" id="SM00267">
    <property type="entry name" value="GGDEF"/>
    <property type="match status" value="1"/>
</dbReference>
<dbReference type="InterPro" id="IPR000160">
    <property type="entry name" value="GGDEF_dom"/>
</dbReference>
<dbReference type="EMBL" id="JAGSPA010000004">
    <property type="protein sequence ID" value="MBV7257738.1"/>
    <property type="molecule type" value="Genomic_DNA"/>
</dbReference>
<gene>
    <name evidence="5" type="ORF">KCG44_13175</name>
</gene>
<dbReference type="SMART" id="SM00448">
    <property type="entry name" value="REC"/>
    <property type="match status" value="2"/>
</dbReference>
<feature type="domain" description="Response regulatory" evidence="3">
    <location>
        <begin position="4"/>
        <end position="120"/>
    </location>
</feature>
<dbReference type="Pfam" id="PF00990">
    <property type="entry name" value="GGDEF"/>
    <property type="match status" value="1"/>
</dbReference>
<proteinExistence type="predicted"/>
<dbReference type="EC" id="2.7.7.65" evidence="1"/>
<feature type="domain" description="Response regulatory" evidence="3">
    <location>
        <begin position="153"/>
        <end position="267"/>
    </location>
</feature>
<dbReference type="Proteomes" id="UP000722336">
    <property type="component" value="Unassembled WGS sequence"/>
</dbReference>
<feature type="modified residue" description="4-aspartylphosphate" evidence="2">
    <location>
        <position position="53"/>
    </location>
</feature>
<protein>
    <recommendedName>
        <fullName evidence="1">diguanylate cyclase</fullName>
        <ecNumber evidence="1">2.7.7.65</ecNumber>
    </recommendedName>
</protein>
<dbReference type="RefSeq" id="WP_218446569.1">
    <property type="nucleotide sequence ID" value="NZ_JAGSPA010000004.1"/>
</dbReference>
<evidence type="ECO:0000256" key="1">
    <source>
        <dbReference type="ARBA" id="ARBA00012528"/>
    </source>
</evidence>
<keyword evidence="5" id="KW-0808">Transferase</keyword>
<evidence type="ECO:0000259" key="4">
    <source>
        <dbReference type="PROSITE" id="PS50887"/>
    </source>
</evidence>
<dbReference type="InterPro" id="IPR001789">
    <property type="entry name" value="Sig_transdc_resp-reg_receiver"/>
</dbReference>
<dbReference type="GO" id="GO:0052621">
    <property type="term" value="F:diguanylate cyclase activity"/>
    <property type="evidence" value="ECO:0007669"/>
    <property type="project" value="UniProtKB-EC"/>
</dbReference>
<dbReference type="PANTHER" id="PTHR45138">
    <property type="entry name" value="REGULATORY COMPONENTS OF SENSORY TRANSDUCTION SYSTEM"/>
    <property type="match status" value="1"/>
</dbReference>
<comment type="caution">
    <text evidence="5">The sequence shown here is derived from an EMBL/GenBank/DDBJ whole genome shotgun (WGS) entry which is preliminary data.</text>
</comment>
<dbReference type="PROSITE" id="PS50110">
    <property type="entry name" value="RESPONSE_REGULATORY"/>
    <property type="match status" value="2"/>
</dbReference>
<dbReference type="PROSITE" id="PS50887">
    <property type="entry name" value="GGDEF"/>
    <property type="match status" value="1"/>
</dbReference>
<feature type="domain" description="GGDEF" evidence="4">
    <location>
        <begin position="317"/>
        <end position="449"/>
    </location>
</feature>
<name>A0ABS6SH34_9SPHN</name>
<evidence type="ECO:0000259" key="3">
    <source>
        <dbReference type="PROSITE" id="PS50110"/>
    </source>
</evidence>
<organism evidence="5 6">
    <name type="scientific">Pacificimonas pallii</name>
    <dbReference type="NCBI Taxonomy" id="2827236"/>
    <lineage>
        <taxon>Bacteria</taxon>
        <taxon>Pseudomonadati</taxon>
        <taxon>Pseudomonadota</taxon>
        <taxon>Alphaproteobacteria</taxon>
        <taxon>Sphingomonadales</taxon>
        <taxon>Sphingosinicellaceae</taxon>
        <taxon>Pacificimonas</taxon>
    </lineage>
</organism>
<dbReference type="Pfam" id="PF00072">
    <property type="entry name" value="Response_reg"/>
    <property type="match status" value="1"/>
</dbReference>
<evidence type="ECO:0000256" key="2">
    <source>
        <dbReference type="PROSITE-ProRule" id="PRU00169"/>
    </source>
</evidence>
<evidence type="ECO:0000313" key="5">
    <source>
        <dbReference type="EMBL" id="MBV7257738.1"/>
    </source>
</evidence>
<reference evidence="5 6" key="1">
    <citation type="submission" date="2021-04" db="EMBL/GenBank/DDBJ databases">
        <authorList>
            <person name="Pira H."/>
            <person name="Risdian C."/>
            <person name="Wink J."/>
        </authorList>
    </citation>
    <scope>NUCLEOTIDE SEQUENCE [LARGE SCALE GENOMIC DNA]</scope>
    <source>
        <strain evidence="5 6">WHA3</strain>
    </source>
</reference>
<sequence>MTARILIVDDLPTNLLLLEAILEDEFYDVIKASSGEEAVEIAKREKPDLVLLDVMMPGEDGYSVCRRLKALSETRMLPVIFVTAIAEPEARAEGLAAGAEDFVCKPLNAVELIARVRALLRQKELIDEMCGPEDVSAALVPLYDGSAPHRARTIALVDNGSALLTALKPGLATFGAIRTLPIDGALDMIRSSEVDLVALPIAAHERDGLELLARLRGSAETRGLPVLAASIDERVAPIARAFDLGANECVKLPSARLEIETRIRNMIRRKKFSDRLRGNMHASLRLATTDAVTGLFNRHYLTHQLELLASAAHADATPLSLLLLDLDRFKDVNDQHGHTAGDHMLRRVAETIAANIRGVDVAARFGGEEFAVALPGIDSDEAVHVAERIRLLVAETRINVGGQEVGVTISIGVATLTTNGDMHNLVTRADRALYVAKDMGRNQTQVENARMNRTSENMTGG</sequence>
<dbReference type="PANTHER" id="PTHR45138:SF9">
    <property type="entry name" value="DIGUANYLATE CYCLASE DGCM-RELATED"/>
    <property type="match status" value="1"/>
</dbReference>
<keyword evidence="5" id="KW-0548">Nucleotidyltransferase</keyword>
<keyword evidence="2" id="KW-0597">Phosphoprotein</keyword>
<dbReference type="CDD" id="cd01949">
    <property type="entry name" value="GGDEF"/>
    <property type="match status" value="1"/>
</dbReference>
<evidence type="ECO:0000313" key="6">
    <source>
        <dbReference type="Proteomes" id="UP000722336"/>
    </source>
</evidence>
<accession>A0ABS6SH34</accession>
<dbReference type="NCBIfam" id="TIGR00254">
    <property type="entry name" value="GGDEF"/>
    <property type="match status" value="1"/>
</dbReference>
<comment type="caution">
    <text evidence="2">Lacks conserved residue(s) required for the propagation of feature annotation.</text>
</comment>
<keyword evidence="6" id="KW-1185">Reference proteome</keyword>